<dbReference type="Proteomes" id="UP000006038">
    <property type="component" value="Chromosome 4"/>
</dbReference>
<dbReference type="EnsemblPlants" id="OB04G37020.1">
    <property type="protein sequence ID" value="OB04G37020.1"/>
    <property type="gene ID" value="OB04G37020"/>
</dbReference>
<keyword evidence="4" id="KW-1185">Reference proteome</keyword>
<evidence type="ECO:0000259" key="2">
    <source>
        <dbReference type="PROSITE" id="PS50141"/>
    </source>
</evidence>
<feature type="compositionally biased region" description="Pro residues" evidence="1">
    <location>
        <begin position="7"/>
        <end position="18"/>
    </location>
</feature>
<dbReference type="InterPro" id="IPR002466">
    <property type="entry name" value="A_deamin"/>
</dbReference>
<dbReference type="AlphaFoldDB" id="J3M2S7"/>
<dbReference type="PROSITE" id="PS50141">
    <property type="entry name" value="A_DEAMIN_EDITASE"/>
    <property type="match status" value="1"/>
</dbReference>
<dbReference type="SMART" id="SM00552">
    <property type="entry name" value="ADEAMc"/>
    <property type="match status" value="1"/>
</dbReference>
<dbReference type="GO" id="GO:0003726">
    <property type="term" value="F:double-stranded RNA adenosine deaminase activity"/>
    <property type="evidence" value="ECO:0007669"/>
    <property type="project" value="TreeGrafter"/>
</dbReference>
<sequence>MLSSSPSSPPPPPPPPWDGAPWAETTSSTALQHYHSLPKKGKPQGRESTVLAAFLLSTPQDAQSLTVLSLATGTKCLGTARLNHHGDLVHDAHAEVVARRALLRLIYTEVGRNSAPDWLVASGTGGKWKMRDGHHLHLYITQLPCGVMPVPPSPSELLREQLDSVNGCSDIKFVQRKPGRGDTTLSMSCFDKITRWSVVGIQGALLSHILEPLYLSTITIGQSPTGVLEGFSVENNIKKVLDARLSSLSSKLPSPFKLNKPLFFEAPIPPKEFQQTSGDVPPLTCGYSICWNSSGLHEVILGTTGRKQGTSSKAACSPSTESLLCKRRLLEAFASLDNFSVKKLDIEKLSYRGIKDMAPEYQQTLELLRKAPFFSRWSAKPSPLDTFTVSRKCMLFSRWSTEIPYKFYSLKNLQAYYKAFGVMRHSCHLAQICKGKANV</sequence>
<dbReference type="GO" id="GO:0008251">
    <property type="term" value="F:tRNA-specific adenosine deaminase activity"/>
    <property type="evidence" value="ECO:0007669"/>
    <property type="project" value="TreeGrafter"/>
</dbReference>
<name>J3M2S7_ORYBR</name>
<dbReference type="GO" id="GO:0005730">
    <property type="term" value="C:nucleolus"/>
    <property type="evidence" value="ECO:0007669"/>
    <property type="project" value="TreeGrafter"/>
</dbReference>
<reference evidence="3" key="1">
    <citation type="journal article" date="2013" name="Nat. Commun.">
        <title>Whole-genome sequencing of Oryza brachyantha reveals mechanisms underlying Oryza genome evolution.</title>
        <authorList>
            <person name="Chen J."/>
            <person name="Huang Q."/>
            <person name="Gao D."/>
            <person name="Wang J."/>
            <person name="Lang Y."/>
            <person name="Liu T."/>
            <person name="Li B."/>
            <person name="Bai Z."/>
            <person name="Luis Goicoechea J."/>
            <person name="Liang C."/>
            <person name="Chen C."/>
            <person name="Zhang W."/>
            <person name="Sun S."/>
            <person name="Liao Y."/>
            <person name="Zhang X."/>
            <person name="Yang L."/>
            <person name="Song C."/>
            <person name="Wang M."/>
            <person name="Shi J."/>
            <person name="Liu G."/>
            <person name="Liu J."/>
            <person name="Zhou H."/>
            <person name="Zhou W."/>
            <person name="Yu Q."/>
            <person name="An N."/>
            <person name="Chen Y."/>
            <person name="Cai Q."/>
            <person name="Wang B."/>
            <person name="Liu B."/>
            <person name="Min J."/>
            <person name="Huang Y."/>
            <person name="Wu H."/>
            <person name="Li Z."/>
            <person name="Zhang Y."/>
            <person name="Yin Y."/>
            <person name="Song W."/>
            <person name="Jiang J."/>
            <person name="Jackson S.A."/>
            <person name="Wing R.A."/>
            <person name="Wang J."/>
            <person name="Chen M."/>
        </authorList>
    </citation>
    <scope>NUCLEOTIDE SEQUENCE [LARGE SCALE GENOMIC DNA]</scope>
    <source>
        <strain evidence="3">cv. IRGC 101232</strain>
    </source>
</reference>
<dbReference type="GO" id="GO:0005737">
    <property type="term" value="C:cytoplasm"/>
    <property type="evidence" value="ECO:0007669"/>
    <property type="project" value="TreeGrafter"/>
</dbReference>
<protein>
    <recommendedName>
        <fullName evidence="2">A to I editase domain-containing protein</fullName>
    </recommendedName>
</protein>
<dbReference type="eggNOG" id="KOG2777">
    <property type="taxonomic scope" value="Eukaryota"/>
</dbReference>
<evidence type="ECO:0000313" key="4">
    <source>
        <dbReference type="Proteomes" id="UP000006038"/>
    </source>
</evidence>
<feature type="domain" description="A to I editase" evidence="2">
    <location>
        <begin position="69"/>
        <end position="387"/>
    </location>
</feature>
<accession>J3M2S7</accession>
<proteinExistence type="predicted"/>
<dbReference type="PANTHER" id="PTHR10910">
    <property type="entry name" value="EUKARYOTE SPECIFIC DSRNA BINDING PROTEIN"/>
    <property type="match status" value="1"/>
</dbReference>
<dbReference type="HOGENOM" id="CLU_005382_5_1_1"/>
<dbReference type="STRING" id="4533.J3M2S7"/>
<reference evidence="3" key="2">
    <citation type="submission" date="2013-04" db="UniProtKB">
        <authorList>
            <consortium name="EnsemblPlants"/>
        </authorList>
    </citation>
    <scope>IDENTIFICATION</scope>
</reference>
<dbReference type="GO" id="GO:0006396">
    <property type="term" value="P:RNA processing"/>
    <property type="evidence" value="ECO:0007669"/>
    <property type="project" value="InterPro"/>
</dbReference>
<dbReference type="GO" id="GO:0006382">
    <property type="term" value="P:adenosine to inosine editing"/>
    <property type="evidence" value="ECO:0007669"/>
    <property type="project" value="TreeGrafter"/>
</dbReference>
<dbReference type="PANTHER" id="PTHR10910:SF62">
    <property type="entry name" value="AT07585P-RELATED"/>
    <property type="match status" value="1"/>
</dbReference>
<dbReference type="OMA" id="HPKKITY"/>
<evidence type="ECO:0000313" key="3">
    <source>
        <dbReference type="EnsemblPlants" id="OB04G37020.1"/>
    </source>
</evidence>
<dbReference type="GO" id="GO:0003725">
    <property type="term" value="F:double-stranded RNA binding"/>
    <property type="evidence" value="ECO:0007669"/>
    <property type="project" value="TreeGrafter"/>
</dbReference>
<dbReference type="Pfam" id="PF02137">
    <property type="entry name" value="A_deamin"/>
    <property type="match status" value="1"/>
</dbReference>
<feature type="region of interest" description="Disordered" evidence="1">
    <location>
        <begin position="1"/>
        <end position="25"/>
    </location>
</feature>
<organism evidence="3">
    <name type="scientific">Oryza brachyantha</name>
    <name type="common">malo sina</name>
    <dbReference type="NCBI Taxonomy" id="4533"/>
    <lineage>
        <taxon>Eukaryota</taxon>
        <taxon>Viridiplantae</taxon>
        <taxon>Streptophyta</taxon>
        <taxon>Embryophyta</taxon>
        <taxon>Tracheophyta</taxon>
        <taxon>Spermatophyta</taxon>
        <taxon>Magnoliopsida</taxon>
        <taxon>Liliopsida</taxon>
        <taxon>Poales</taxon>
        <taxon>Poaceae</taxon>
        <taxon>BOP clade</taxon>
        <taxon>Oryzoideae</taxon>
        <taxon>Oryzeae</taxon>
        <taxon>Oryzinae</taxon>
        <taxon>Oryza</taxon>
    </lineage>
</organism>
<evidence type="ECO:0000256" key="1">
    <source>
        <dbReference type="SAM" id="MobiDB-lite"/>
    </source>
</evidence>
<dbReference type="Gramene" id="OB04G37020.1">
    <property type="protein sequence ID" value="OB04G37020.1"/>
    <property type="gene ID" value="OB04G37020"/>
</dbReference>